<evidence type="ECO:0000313" key="3">
    <source>
        <dbReference type="EMBL" id="CAG6772563.1"/>
    </source>
</evidence>
<feature type="chain" id="PRO_5034831324" evidence="2">
    <location>
        <begin position="18"/>
        <end position="721"/>
    </location>
</feature>
<name>A0A8D9ATK5_9HEMI</name>
<protein>
    <submittedName>
        <fullName evidence="3">Uncharacterized protein</fullName>
    </submittedName>
</protein>
<dbReference type="EMBL" id="HBUF01588526">
    <property type="protein sequence ID" value="CAG6772563.1"/>
    <property type="molecule type" value="Transcribed_RNA"/>
</dbReference>
<evidence type="ECO:0000256" key="1">
    <source>
        <dbReference type="SAM" id="MobiDB-lite"/>
    </source>
</evidence>
<evidence type="ECO:0000256" key="2">
    <source>
        <dbReference type="SAM" id="SignalP"/>
    </source>
</evidence>
<accession>A0A8D9ATK5</accession>
<sequence length="721" mass="84506">MAFILLLTLMLVGGVISTLEAQDVYEEIAQKIDHIYIHNLHEEDINKTQVVTLDTAQINKGNSTLQRMRREIETTTNRLAQNKGKEKEHRHKKQDDNGQERKDGNLGRKGNHTHQESEENKGGVKEDDEPDCDYDADVNFDLKYFGRDTLGEPVIKKRVYVTFPSTRVGEMIGLSLPYEKKGNVLRFPAGYKRPLARMRDYADNVHMMRGMVTKEIMKRINRTSIAQAVQNKIARKMIRKHQQAARRNRTQWSDAKKWGVGEEEQPIVQEKLDRFVDSKRKGNATLTRKERKQAIEEFFLIEALEGYKQKKKEGLLTEEQERAIRHNFVRYFKSKKEAKRLANEIAGDIDEMHENDKQMFKKALEEYYSRTDDRPTAVNSAQELEADKRKLAHAQRKKGEERKYAVQNATKISAENKRPSNSVGQRENIDDEYWLMNKLKERLMKRKNGEITIAEERQFNADLKEYLIKRKAAWNEAKRQKNTNNAVMNKQEWEIILDEAVFQDKLQEFGKMKRALNNEDEQLFYNAIVNYYEKKQMRAKAEGSNTTDNNQWYGTMEGFLYNRALQEYIARKRIGNLTKDEENNYLESIREFDRMREKRIQRNAEEMQAILRRSAAANANPAVRKMEYGNLKEEDLTKSTSSWINLGGGGGPTDILGEAYWNAKADYEEKKRLETSTMSQEERDMLILANKQVQDRLIEYWQATTSEPPWRRRRTTFGYLG</sequence>
<proteinExistence type="predicted"/>
<feature type="compositionally biased region" description="Polar residues" evidence="1">
    <location>
        <begin position="407"/>
        <end position="424"/>
    </location>
</feature>
<dbReference type="AlphaFoldDB" id="A0A8D9ATK5"/>
<organism evidence="3">
    <name type="scientific">Cacopsylla melanoneura</name>
    <dbReference type="NCBI Taxonomy" id="428564"/>
    <lineage>
        <taxon>Eukaryota</taxon>
        <taxon>Metazoa</taxon>
        <taxon>Ecdysozoa</taxon>
        <taxon>Arthropoda</taxon>
        <taxon>Hexapoda</taxon>
        <taxon>Insecta</taxon>
        <taxon>Pterygota</taxon>
        <taxon>Neoptera</taxon>
        <taxon>Paraneoptera</taxon>
        <taxon>Hemiptera</taxon>
        <taxon>Sternorrhyncha</taxon>
        <taxon>Psylloidea</taxon>
        <taxon>Psyllidae</taxon>
        <taxon>Psyllinae</taxon>
        <taxon>Cacopsylla</taxon>
    </lineage>
</organism>
<feature type="region of interest" description="Disordered" evidence="1">
    <location>
        <begin position="74"/>
        <end position="130"/>
    </location>
</feature>
<feature type="compositionally biased region" description="Basic and acidic residues" evidence="1">
    <location>
        <begin position="83"/>
        <end position="106"/>
    </location>
</feature>
<keyword evidence="2" id="KW-0732">Signal</keyword>
<feature type="signal peptide" evidence="2">
    <location>
        <begin position="1"/>
        <end position="17"/>
    </location>
</feature>
<feature type="compositionally biased region" description="Basic and acidic residues" evidence="1">
    <location>
        <begin position="113"/>
        <end position="125"/>
    </location>
</feature>
<feature type="region of interest" description="Disordered" evidence="1">
    <location>
        <begin position="381"/>
        <end position="424"/>
    </location>
</feature>
<reference evidence="3" key="1">
    <citation type="submission" date="2021-05" db="EMBL/GenBank/DDBJ databases">
        <authorList>
            <person name="Alioto T."/>
            <person name="Alioto T."/>
            <person name="Gomez Garrido J."/>
        </authorList>
    </citation>
    <scope>NUCLEOTIDE SEQUENCE</scope>
</reference>